<organism evidence="1 2">
    <name type="scientific">Lactarius akahatsu</name>
    <dbReference type="NCBI Taxonomy" id="416441"/>
    <lineage>
        <taxon>Eukaryota</taxon>
        <taxon>Fungi</taxon>
        <taxon>Dikarya</taxon>
        <taxon>Basidiomycota</taxon>
        <taxon>Agaricomycotina</taxon>
        <taxon>Agaricomycetes</taxon>
        <taxon>Russulales</taxon>
        <taxon>Russulaceae</taxon>
        <taxon>Lactarius</taxon>
    </lineage>
</organism>
<sequence>TSYYCEQANLFNGLCAVVSMRNYDYTLGGHLILHELKLIMKFSSSYVILLPSASITHSNMRVSDNK</sequence>
<reference evidence="1" key="1">
    <citation type="submission" date="2022-01" db="EMBL/GenBank/DDBJ databases">
        <title>Comparative genomics reveals a dynamic genome evolution in the ectomycorrhizal milk-cap (Lactarius) mushrooms.</title>
        <authorList>
            <consortium name="DOE Joint Genome Institute"/>
            <person name="Lebreton A."/>
            <person name="Tang N."/>
            <person name="Kuo A."/>
            <person name="LaButti K."/>
            <person name="Drula E."/>
            <person name="Barry K."/>
            <person name="Clum A."/>
            <person name="Lipzen A."/>
            <person name="Mousain D."/>
            <person name="Ng V."/>
            <person name="Wang R."/>
            <person name="Wang X."/>
            <person name="Dai Y."/>
            <person name="Henrissat B."/>
            <person name="Grigoriev I.V."/>
            <person name="Guerin-Laguette A."/>
            <person name="Yu F."/>
            <person name="Martin F.M."/>
        </authorList>
    </citation>
    <scope>NUCLEOTIDE SEQUENCE</scope>
    <source>
        <strain evidence="1">QP</strain>
    </source>
</reference>
<proteinExistence type="predicted"/>
<feature type="non-terminal residue" evidence="1">
    <location>
        <position position="1"/>
    </location>
</feature>
<name>A0AAD4L8G5_9AGAM</name>
<protein>
    <submittedName>
        <fullName evidence="1">Uncharacterized protein</fullName>
    </submittedName>
</protein>
<dbReference type="AlphaFoldDB" id="A0AAD4L8G5"/>
<evidence type="ECO:0000313" key="2">
    <source>
        <dbReference type="Proteomes" id="UP001201163"/>
    </source>
</evidence>
<accession>A0AAD4L8G5</accession>
<dbReference type="EMBL" id="JAKELL010000168">
    <property type="protein sequence ID" value="KAH8979484.1"/>
    <property type="molecule type" value="Genomic_DNA"/>
</dbReference>
<dbReference type="Gene3D" id="3.60.130.30">
    <property type="match status" value="1"/>
</dbReference>
<comment type="caution">
    <text evidence="1">The sequence shown here is derived from an EMBL/GenBank/DDBJ whole genome shotgun (WGS) entry which is preliminary data.</text>
</comment>
<keyword evidence="2" id="KW-1185">Reference proteome</keyword>
<evidence type="ECO:0000313" key="1">
    <source>
        <dbReference type="EMBL" id="KAH8979484.1"/>
    </source>
</evidence>
<gene>
    <name evidence="1" type="ORF">EDB92DRAFT_1806445</name>
</gene>
<dbReference type="Proteomes" id="UP001201163">
    <property type="component" value="Unassembled WGS sequence"/>
</dbReference>